<evidence type="ECO:0000256" key="9">
    <source>
        <dbReference type="SAM" id="MobiDB-lite"/>
    </source>
</evidence>
<organism evidence="11 12">
    <name type="scientific">Cryptosporidium xiaoi</name>
    <dbReference type="NCBI Taxonomy" id="659607"/>
    <lineage>
        <taxon>Eukaryota</taxon>
        <taxon>Sar</taxon>
        <taxon>Alveolata</taxon>
        <taxon>Apicomplexa</taxon>
        <taxon>Conoidasida</taxon>
        <taxon>Coccidia</taxon>
        <taxon>Eucoccidiorida</taxon>
        <taxon>Eimeriorina</taxon>
        <taxon>Cryptosporidiidae</taxon>
        <taxon>Cryptosporidium</taxon>
    </lineage>
</organism>
<evidence type="ECO:0000256" key="2">
    <source>
        <dbReference type="ARBA" id="ARBA00006116"/>
    </source>
</evidence>
<feature type="compositionally biased region" description="Low complexity" evidence="9">
    <location>
        <begin position="792"/>
        <end position="802"/>
    </location>
</feature>
<feature type="region of interest" description="Disordered" evidence="9">
    <location>
        <begin position="1"/>
        <end position="26"/>
    </location>
</feature>
<dbReference type="InterPro" id="IPR036420">
    <property type="entry name" value="BRCT_dom_sf"/>
</dbReference>
<dbReference type="Gene3D" id="1.20.272.10">
    <property type="match status" value="1"/>
</dbReference>
<feature type="region of interest" description="Disordered" evidence="9">
    <location>
        <begin position="788"/>
        <end position="834"/>
    </location>
</feature>
<gene>
    <name evidence="11" type="ORF">RS030_4560</name>
</gene>
<evidence type="ECO:0000256" key="1">
    <source>
        <dbReference type="ARBA" id="ARBA00004123"/>
    </source>
</evidence>
<feature type="compositionally biased region" description="Basic and acidic residues" evidence="9">
    <location>
        <begin position="736"/>
        <end position="753"/>
    </location>
</feature>
<dbReference type="Gene3D" id="1.10.8.60">
    <property type="match status" value="1"/>
</dbReference>
<dbReference type="CDD" id="cd18140">
    <property type="entry name" value="HLD_clamp_RFC"/>
    <property type="match status" value="1"/>
</dbReference>
<evidence type="ECO:0000256" key="3">
    <source>
        <dbReference type="ARBA" id="ARBA00020401"/>
    </source>
</evidence>
<comment type="similarity">
    <text evidence="2 8">Belongs to the activator 1 large subunit family.</text>
</comment>
<dbReference type="GO" id="GO:0005524">
    <property type="term" value="F:ATP binding"/>
    <property type="evidence" value="ECO:0007669"/>
    <property type="project" value="UniProtKB-UniRule"/>
</dbReference>
<dbReference type="SUPFAM" id="SSF52540">
    <property type="entry name" value="P-loop containing nucleoside triphosphate hydrolases"/>
    <property type="match status" value="1"/>
</dbReference>
<keyword evidence="4 8" id="KW-0235">DNA replication</keyword>
<dbReference type="SUPFAM" id="SSF52113">
    <property type="entry name" value="BRCT domain"/>
    <property type="match status" value="1"/>
</dbReference>
<feature type="compositionally biased region" description="Gly residues" evidence="9">
    <location>
        <begin position="807"/>
        <end position="821"/>
    </location>
</feature>
<dbReference type="InterPro" id="IPR013725">
    <property type="entry name" value="DNA_replication_fac_RFC1_C"/>
</dbReference>
<dbReference type="EMBL" id="JAWDEY010000032">
    <property type="protein sequence ID" value="KAK6588491.1"/>
    <property type="molecule type" value="Genomic_DNA"/>
</dbReference>
<dbReference type="Pfam" id="PF00004">
    <property type="entry name" value="AAA"/>
    <property type="match status" value="1"/>
</dbReference>
<dbReference type="Pfam" id="PF00533">
    <property type="entry name" value="BRCT"/>
    <property type="match status" value="1"/>
</dbReference>
<name>A0AAV9XUW5_9CRYT</name>
<accession>A0AAV9XUW5</accession>
<protein>
    <recommendedName>
        <fullName evidence="3 8">Replication factor C subunit 1</fullName>
    </recommendedName>
</protein>
<keyword evidence="7 8" id="KW-0539">Nucleus</keyword>
<dbReference type="SUPFAM" id="SSF48019">
    <property type="entry name" value="post-AAA+ oligomerization domain-like"/>
    <property type="match status" value="1"/>
</dbReference>
<proteinExistence type="inferred from homology"/>
<feature type="domain" description="BRCT" evidence="10">
    <location>
        <begin position="106"/>
        <end position="183"/>
    </location>
</feature>
<dbReference type="InterPro" id="IPR003959">
    <property type="entry name" value="ATPase_AAA_core"/>
</dbReference>
<dbReference type="GO" id="GO:0005634">
    <property type="term" value="C:nucleus"/>
    <property type="evidence" value="ECO:0007669"/>
    <property type="project" value="UniProtKB-SubCell"/>
</dbReference>
<dbReference type="GO" id="GO:0006260">
    <property type="term" value="P:DNA replication"/>
    <property type="evidence" value="ECO:0007669"/>
    <property type="project" value="UniProtKB-KW"/>
</dbReference>
<dbReference type="InterPro" id="IPR001357">
    <property type="entry name" value="BRCT_dom"/>
</dbReference>
<evidence type="ECO:0000256" key="7">
    <source>
        <dbReference type="ARBA" id="ARBA00023242"/>
    </source>
</evidence>
<dbReference type="CDD" id="cd00009">
    <property type="entry name" value="AAA"/>
    <property type="match status" value="1"/>
</dbReference>
<keyword evidence="6 8" id="KW-0067">ATP-binding</keyword>
<dbReference type="Proteomes" id="UP001311799">
    <property type="component" value="Unassembled WGS sequence"/>
</dbReference>
<dbReference type="Pfam" id="PF25361">
    <property type="entry name" value="AAA_lid_RFC1"/>
    <property type="match status" value="1"/>
</dbReference>
<dbReference type="FunFam" id="3.40.50.300:FF:000395">
    <property type="entry name" value="Replication factor C subunit 1"/>
    <property type="match status" value="1"/>
</dbReference>
<feature type="region of interest" description="Disordered" evidence="9">
    <location>
        <begin position="730"/>
        <end position="753"/>
    </location>
</feature>
<dbReference type="PIRSF" id="PIRSF036578">
    <property type="entry name" value="RFC1"/>
    <property type="match status" value="1"/>
</dbReference>
<dbReference type="GO" id="GO:0003677">
    <property type="term" value="F:DNA binding"/>
    <property type="evidence" value="ECO:0007669"/>
    <property type="project" value="InterPro"/>
</dbReference>
<feature type="region of interest" description="Disordered" evidence="9">
    <location>
        <begin position="69"/>
        <end position="96"/>
    </location>
</feature>
<evidence type="ECO:0000259" key="10">
    <source>
        <dbReference type="PROSITE" id="PS50172"/>
    </source>
</evidence>
<dbReference type="InterPro" id="IPR003593">
    <property type="entry name" value="AAA+_ATPase"/>
</dbReference>
<dbReference type="SMART" id="SM00292">
    <property type="entry name" value="BRCT"/>
    <property type="match status" value="1"/>
</dbReference>
<dbReference type="InterPro" id="IPR008921">
    <property type="entry name" value="DNA_pol3_clamp-load_cplx_C"/>
</dbReference>
<evidence type="ECO:0000313" key="12">
    <source>
        <dbReference type="Proteomes" id="UP001311799"/>
    </source>
</evidence>
<evidence type="ECO:0000256" key="6">
    <source>
        <dbReference type="ARBA" id="ARBA00022840"/>
    </source>
</evidence>
<dbReference type="CDD" id="cd17748">
    <property type="entry name" value="BRCT_DNA_ligase_like"/>
    <property type="match status" value="1"/>
</dbReference>
<feature type="compositionally biased region" description="Basic and acidic residues" evidence="9">
    <location>
        <begin position="79"/>
        <end position="96"/>
    </location>
</feature>
<keyword evidence="5 8" id="KW-0547">Nucleotide-binding</keyword>
<dbReference type="GO" id="GO:0003689">
    <property type="term" value="F:DNA clamp loader activity"/>
    <property type="evidence" value="ECO:0007669"/>
    <property type="project" value="UniProtKB-UniRule"/>
</dbReference>
<dbReference type="InterPro" id="IPR027417">
    <property type="entry name" value="P-loop_NTPase"/>
</dbReference>
<keyword evidence="12" id="KW-1185">Reference proteome</keyword>
<dbReference type="PANTHER" id="PTHR23389:SF6">
    <property type="entry name" value="REPLICATION FACTOR C SUBUNIT 1"/>
    <property type="match status" value="1"/>
</dbReference>
<dbReference type="Gene3D" id="3.40.50.10190">
    <property type="entry name" value="BRCT domain"/>
    <property type="match status" value="1"/>
</dbReference>
<dbReference type="PROSITE" id="PS50172">
    <property type="entry name" value="BRCT"/>
    <property type="match status" value="1"/>
</dbReference>
<evidence type="ECO:0000256" key="8">
    <source>
        <dbReference type="PIRNR" id="PIRNR036578"/>
    </source>
</evidence>
<comment type="caution">
    <text evidence="11">The sequence shown here is derived from an EMBL/GenBank/DDBJ whole genome shotgun (WGS) entry which is preliminary data.</text>
</comment>
<reference evidence="11 12" key="1">
    <citation type="submission" date="2023-10" db="EMBL/GenBank/DDBJ databases">
        <title>Comparative genomics analysis reveals potential genetic determinants of host preference in Cryptosporidium xiaoi.</title>
        <authorList>
            <person name="Xiao L."/>
            <person name="Li J."/>
        </authorList>
    </citation>
    <scope>NUCLEOTIDE SEQUENCE [LARGE SCALE GENOMIC DNA]</scope>
    <source>
        <strain evidence="11 12">52996</strain>
    </source>
</reference>
<dbReference type="AlphaFoldDB" id="A0AAV9XUW5"/>
<feature type="compositionally biased region" description="Basic and acidic residues" evidence="9">
    <location>
        <begin position="16"/>
        <end position="26"/>
    </location>
</feature>
<dbReference type="GO" id="GO:0006281">
    <property type="term" value="P:DNA repair"/>
    <property type="evidence" value="ECO:0007669"/>
    <property type="project" value="InterPro"/>
</dbReference>
<dbReference type="GO" id="GO:0005663">
    <property type="term" value="C:DNA replication factor C complex"/>
    <property type="evidence" value="ECO:0007669"/>
    <property type="project" value="InterPro"/>
</dbReference>
<dbReference type="Pfam" id="PF08519">
    <property type="entry name" value="RFC1"/>
    <property type="match status" value="1"/>
</dbReference>
<comment type="subcellular location">
    <subcellularLocation>
        <location evidence="1 8">Nucleus</location>
    </subcellularLocation>
</comment>
<sequence>MEVTLDDYFSKQKKKKSEECIKNSEGKNYEGKTKVEMNSKKKFSRLHKVLSDDEEVEYNEGVKMCNKKNDKLINNNISNKKESPKRNEQNKKKDNINNDLLLRGEFDGLSIVVTGTFLNNSRSEIENMVKILGGKLTSAVSGKTSYLIAGNMLEDGRNIEEGTKYRNAISKGIKILSEDEFMEIYSSFKNKEDKALINNNNNINVMRNNNVGNSNELWTNKHKPVSLEDVLGNGDVIRKLHSWLADWNSVVIQGKKKPTPKPTFSPGIRFPQTENINARAALISGPPGIGKSTVANLIAKKCGYIPIEMNASDDRTKEIIENLSESAIGGYSLSTFARKKENNDINENVGLNMNMLLIMDEMDGLGGSDRGGAAALGRLIQKTKWPIICICNDRMSEKVRNLATKCYDLKFIRPTKSQIVKRMQAIANNEGMNIEPNAIELLCESVGNDLRQILNELQLLSLTNNNVRFMDMKKEVLNNIKDVQVTLDIFSATKKLLNSTESCNLTLSQKLDLFFIDFDLMPLLLNENYITAISIRSNNSGYNSNLSGVEHTKYILDYANSFVESDLYNSKLRSDNEWSLLQDIALLNCSFNVKNNGLFLARPEFPKWLGKNSNKNKNKRLLSEITSVITVGTGGNCSSSKILRISGYLDLLYYRATEPLLDSKMDIKDAIDKSITIMNEYCLNRNYLTEHMSSLMLKNQVKTYDQVDSKVKSTMTRIINSTTHMVKYSIQSSKKQRTDNNFDYSGNKDKNSEEYGQVFEYEDDDSDVASNNNKNDENNLGSLIKVIKKTKSTSGNSSHSSGARVGTRGGRGNKSGGGARGRGGDSSPSAPKKK</sequence>
<evidence type="ECO:0000313" key="11">
    <source>
        <dbReference type="EMBL" id="KAK6588491.1"/>
    </source>
</evidence>
<evidence type="ECO:0000256" key="4">
    <source>
        <dbReference type="ARBA" id="ARBA00022705"/>
    </source>
</evidence>
<dbReference type="InterPro" id="IPR012178">
    <property type="entry name" value="RFC1"/>
</dbReference>
<dbReference type="Gene3D" id="3.40.50.300">
    <property type="entry name" value="P-loop containing nucleotide triphosphate hydrolases"/>
    <property type="match status" value="1"/>
</dbReference>
<dbReference type="InterPro" id="IPR047854">
    <property type="entry name" value="RFC_lid"/>
</dbReference>
<evidence type="ECO:0000256" key="5">
    <source>
        <dbReference type="ARBA" id="ARBA00022741"/>
    </source>
</evidence>
<dbReference type="PANTHER" id="PTHR23389">
    <property type="entry name" value="CHROMOSOME TRANSMISSION FIDELITY FACTOR 18"/>
    <property type="match status" value="1"/>
</dbReference>
<feature type="compositionally biased region" description="Low complexity" evidence="9">
    <location>
        <begin position="825"/>
        <end position="834"/>
    </location>
</feature>
<dbReference type="SMART" id="SM00382">
    <property type="entry name" value="AAA"/>
    <property type="match status" value="1"/>
</dbReference>
<dbReference type="GO" id="GO:0016887">
    <property type="term" value="F:ATP hydrolysis activity"/>
    <property type="evidence" value="ECO:0007669"/>
    <property type="project" value="InterPro"/>
</dbReference>